<evidence type="ECO:0000313" key="1">
    <source>
        <dbReference type="EMBL" id="KAJ8017443.1"/>
    </source>
</evidence>
<dbReference type="EMBL" id="JAIZAY010001951">
    <property type="protein sequence ID" value="KAJ8017443.1"/>
    <property type="molecule type" value="Genomic_DNA"/>
</dbReference>
<dbReference type="OrthoDB" id="10072093at2759"/>
<comment type="caution">
    <text evidence="1">The sequence shown here is derived from an EMBL/GenBank/DDBJ whole genome shotgun (WGS) entry which is preliminary data.</text>
</comment>
<dbReference type="Proteomes" id="UP001152320">
    <property type="component" value="Unassembled WGS sequence"/>
</dbReference>
<name>A0A9Q0Y8D9_HOLLE</name>
<dbReference type="AlphaFoldDB" id="A0A9Q0Y8D9"/>
<evidence type="ECO:0000313" key="2">
    <source>
        <dbReference type="Proteomes" id="UP001152320"/>
    </source>
</evidence>
<accession>A0A9Q0Y8D9</accession>
<organism evidence="1 2">
    <name type="scientific">Holothuria leucospilota</name>
    <name type="common">Black long sea cucumber</name>
    <name type="synonym">Mertensiothuria leucospilota</name>
    <dbReference type="NCBI Taxonomy" id="206669"/>
    <lineage>
        <taxon>Eukaryota</taxon>
        <taxon>Metazoa</taxon>
        <taxon>Echinodermata</taxon>
        <taxon>Eleutherozoa</taxon>
        <taxon>Echinozoa</taxon>
        <taxon>Holothuroidea</taxon>
        <taxon>Aspidochirotacea</taxon>
        <taxon>Aspidochirotida</taxon>
        <taxon>Holothuriidae</taxon>
        <taxon>Holothuria</taxon>
    </lineage>
</organism>
<sequence>MLDFIISDEPVNYLGISFTHHQRDFFKLNYVPKLSRIKSIINLWSSRDLTPSGKIVLIKTFLISQLVYLFSVLPNPTIQFFKDV</sequence>
<protein>
    <submittedName>
        <fullName evidence="1">LINE-1 retrotransposable element ORF2 protein</fullName>
    </submittedName>
</protein>
<gene>
    <name evidence="1" type="ORF">HOLleu_45145</name>
</gene>
<reference evidence="1" key="1">
    <citation type="submission" date="2021-10" db="EMBL/GenBank/DDBJ databases">
        <title>Tropical sea cucumber genome reveals ecological adaptation and Cuvierian tubules defense mechanism.</title>
        <authorList>
            <person name="Chen T."/>
        </authorList>
    </citation>
    <scope>NUCLEOTIDE SEQUENCE</scope>
    <source>
        <strain evidence="1">Nanhai2018</strain>
        <tissue evidence="1">Muscle</tissue>
    </source>
</reference>
<keyword evidence="2" id="KW-1185">Reference proteome</keyword>
<proteinExistence type="predicted"/>